<feature type="transmembrane region" description="Helical" evidence="1">
    <location>
        <begin position="119"/>
        <end position="143"/>
    </location>
</feature>
<dbReference type="eggNOG" id="ENOG502S0GW">
    <property type="taxonomic scope" value="Eukaryota"/>
</dbReference>
<dbReference type="GO" id="GO:1904891">
    <property type="term" value="P:positive regulation of excitatory synapse assembly"/>
    <property type="evidence" value="ECO:0000318"/>
    <property type="project" value="GO_Central"/>
</dbReference>
<evidence type="ECO:0000313" key="4">
    <source>
        <dbReference type="Proteomes" id="UP000018468"/>
    </source>
</evidence>
<sequence>CFVAEAVTITTPHLSINASVQDDVLFSVAYLCWGTPTIQWRFMSVSRIQSIVVWQPEVYENISDAYKDRLHTYDNGSIMLQDLSLKDSGYYVITVTEPSGTSKDAVIILKVTENLYEDLHFLAVFITALGAIAGFLMLSMWLLDKVVNRIKLKQRNRRQIEQEVIELQPLDGESESHISKEDS</sequence>
<keyword evidence="1" id="KW-0472">Membrane</keyword>
<feature type="domain" description="Immunoglobulin V-set" evidence="2">
    <location>
        <begin position="15"/>
        <end position="111"/>
    </location>
</feature>
<keyword evidence="4" id="KW-1185">Reference proteome</keyword>
<dbReference type="InterPro" id="IPR013783">
    <property type="entry name" value="Ig-like_fold"/>
</dbReference>
<accession>W5MKU4</accession>
<dbReference type="SUPFAM" id="SSF48726">
    <property type="entry name" value="Immunoglobulin"/>
    <property type="match status" value="1"/>
</dbReference>
<dbReference type="EMBL" id="AHAT01003051">
    <property type="status" value="NOT_ANNOTATED_CDS"/>
    <property type="molecule type" value="Genomic_DNA"/>
</dbReference>
<dbReference type="STRING" id="7918.ENSLOCP00000009003"/>
<dbReference type="InterPro" id="IPR013106">
    <property type="entry name" value="Ig_V-set"/>
</dbReference>
<dbReference type="GO" id="GO:0006955">
    <property type="term" value="P:immune response"/>
    <property type="evidence" value="ECO:0000318"/>
    <property type="project" value="GO_Central"/>
</dbReference>
<dbReference type="GO" id="GO:0046847">
    <property type="term" value="P:filopodium assembly"/>
    <property type="evidence" value="ECO:0000318"/>
    <property type="project" value="GO_Central"/>
</dbReference>
<protein>
    <recommendedName>
        <fullName evidence="2">Immunoglobulin V-set domain-containing protein</fullName>
    </recommendedName>
</protein>
<dbReference type="AlphaFoldDB" id="W5MKU4"/>
<dbReference type="Proteomes" id="UP000018468">
    <property type="component" value="Linkage group LG3"/>
</dbReference>
<organism evidence="3 4">
    <name type="scientific">Lepisosteus oculatus</name>
    <name type="common">Spotted gar</name>
    <dbReference type="NCBI Taxonomy" id="7918"/>
    <lineage>
        <taxon>Eukaryota</taxon>
        <taxon>Metazoa</taxon>
        <taxon>Chordata</taxon>
        <taxon>Craniata</taxon>
        <taxon>Vertebrata</taxon>
        <taxon>Euteleostomi</taxon>
        <taxon>Actinopterygii</taxon>
        <taxon>Neopterygii</taxon>
        <taxon>Holostei</taxon>
        <taxon>Semionotiformes</taxon>
        <taxon>Lepisosteidae</taxon>
        <taxon>Lepisosteus</taxon>
    </lineage>
</organism>
<dbReference type="GO" id="GO:0030425">
    <property type="term" value="C:dendrite"/>
    <property type="evidence" value="ECO:0000318"/>
    <property type="project" value="GO_Central"/>
</dbReference>
<dbReference type="GeneTree" id="ENSGT00990000205159"/>
<reference evidence="3" key="2">
    <citation type="submission" date="2025-08" db="UniProtKB">
        <authorList>
            <consortium name="Ensembl"/>
        </authorList>
    </citation>
    <scope>IDENTIFICATION</scope>
</reference>
<dbReference type="OMA" id="KIVEWQP"/>
<keyword evidence="1" id="KW-0812">Transmembrane</keyword>
<keyword evidence="1" id="KW-1133">Transmembrane helix</keyword>
<reference evidence="3" key="3">
    <citation type="submission" date="2025-09" db="UniProtKB">
        <authorList>
            <consortium name="Ensembl"/>
        </authorList>
    </citation>
    <scope>IDENTIFICATION</scope>
</reference>
<reference evidence="4" key="1">
    <citation type="submission" date="2011-12" db="EMBL/GenBank/DDBJ databases">
        <title>The Draft Genome of Lepisosteus oculatus.</title>
        <authorList>
            <consortium name="The Broad Institute Genome Assembly &amp; Analysis Group"/>
            <consortium name="Computational R&amp;D Group"/>
            <consortium name="and Sequencing Platform"/>
            <person name="Di Palma F."/>
            <person name="Alfoldi J."/>
            <person name="Johnson J."/>
            <person name="Berlin A."/>
            <person name="Gnerre S."/>
            <person name="Jaffe D."/>
            <person name="MacCallum I."/>
            <person name="Young S."/>
            <person name="Walker B.J."/>
            <person name="Lander E.S."/>
            <person name="Lindblad-Toh K."/>
        </authorList>
    </citation>
    <scope>NUCLEOTIDE SEQUENCE [LARGE SCALE GENOMIC DNA]</scope>
</reference>
<dbReference type="InterPro" id="IPR036179">
    <property type="entry name" value="Ig-like_dom_sf"/>
</dbReference>
<proteinExistence type="predicted"/>
<dbReference type="Gene3D" id="2.60.40.10">
    <property type="entry name" value="Immunoglobulins"/>
    <property type="match status" value="1"/>
</dbReference>
<evidence type="ECO:0000313" key="3">
    <source>
        <dbReference type="Ensembl" id="ENSLOCP00000009003.1"/>
    </source>
</evidence>
<dbReference type="Bgee" id="ENSLOCG00000007419">
    <property type="expression patterns" value="Expressed in pharyngeal gill and 3 other cell types or tissues"/>
</dbReference>
<dbReference type="GO" id="GO:0005886">
    <property type="term" value="C:plasma membrane"/>
    <property type="evidence" value="ECO:0000318"/>
    <property type="project" value="GO_Central"/>
</dbReference>
<dbReference type="InParanoid" id="W5MKU4"/>
<evidence type="ECO:0000259" key="2">
    <source>
        <dbReference type="Pfam" id="PF07686"/>
    </source>
</evidence>
<dbReference type="HOGENOM" id="CLU_118644_0_0_1"/>
<evidence type="ECO:0000256" key="1">
    <source>
        <dbReference type="SAM" id="Phobius"/>
    </source>
</evidence>
<dbReference type="Pfam" id="PF07686">
    <property type="entry name" value="V-set"/>
    <property type="match status" value="1"/>
</dbReference>
<name>W5MKU4_LEPOC</name>
<dbReference type="Ensembl" id="ENSLOCT00000009014.1">
    <property type="protein sequence ID" value="ENSLOCP00000009003.1"/>
    <property type="gene ID" value="ENSLOCG00000007419.1"/>
</dbReference>
<dbReference type="GO" id="GO:0030424">
    <property type="term" value="C:axon"/>
    <property type="evidence" value="ECO:0000318"/>
    <property type="project" value="GO_Central"/>
</dbReference>